<feature type="compositionally biased region" description="Acidic residues" evidence="1">
    <location>
        <begin position="228"/>
        <end position="237"/>
    </location>
</feature>
<organism evidence="2 3">
    <name type="scientific">Hirundo rustica rustica</name>
    <dbReference type="NCBI Taxonomy" id="333673"/>
    <lineage>
        <taxon>Eukaryota</taxon>
        <taxon>Metazoa</taxon>
        <taxon>Chordata</taxon>
        <taxon>Craniata</taxon>
        <taxon>Vertebrata</taxon>
        <taxon>Euteleostomi</taxon>
        <taxon>Archelosauria</taxon>
        <taxon>Archosauria</taxon>
        <taxon>Dinosauria</taxon>
        <taxon>Saurischia</taxon>
        <taxon>Theropoda</taxon>
        <taxon>Coelurosauria</taxon>
        <taxon>Aves</taxon>
        <taxon>Neognathae</taxon>
        <taxon>Neoaves</taxon>
        <taxon>Telluraves</taxon>
        <taxon>Australaves</taxon>
        <taxon>Passeriformes</taxon>
        <taxon>Sylvioidea</taxon>
        <taxon>Hirundinidae</taxon>
        <taxon>Hirundo</taxon>
    </lineage>
</organism>
<gene>
    <name evidence="2" type="ORF">DUI87_22234</name>
</gene>
<dbReference type="EMBL" id="QRBI01000139">
    <property type="protein sequence ID" value="RMC01285.1"/>
    <property type="molecule type" value="Genomic_DNA"/>
</dbReference>
<accession>A0A3M0JKQ6</accession>
<dbReference type="Proteomes" id="UP000269221">
    <property type="component" value="Unassembled WGS sequence"/>
</dbReference>
<dbReference type="Gene3D" id="3.30.200.20">
    <property type="entry name" value="Phosphorylase Kinase, domain 1"/>
    <property type="match status" value="1"/>
</dbReference>
<protein>
    <recommendedName>
        <fullName evidence="4">Protein kinase domain-containing protein</fullName>
    </recommendedName>
</protein>
<dbReference type="OrthoDB" id="9222254at2759"/>
<feature type="compositionally biased region" description="Basic and acidic residues" evidence="1">
    <location>
        <begin position="417"/>
        <end position="428"/>
    </location>
</feature>
<proteinExistence type="predicted"/>
<keyword evidence="3" id="KW-1185">Reference proteome</keyword>
<evidence type="ECO:0008006" key="4">
    <source>
        <dbReference type="Google" id="ProtNLM"/>
    </source>
</evidence>
<evidence type="ECO:0000313" key="3">
    <source>
        <dbReference type="Proteomes" id="UP000269221"/>
    </source>
</evidence>
<comment type="caution">
    <text evidence="2">The sequence shown here is derived from an EMBL/GenBank/DDBJ whole genome shotgun (WGS) entry which is preliminary data.</text>
</comment>
<sequence length="561" mass="61757">MSPRRSGCRALPSQGSLAQSSSRASTFQPTAALASPGTQKPLEISTARHMPSLERLLVAGKPCHFDCFQMGIMAEMQSANLHSSAAMMKQLAAAVCTVYGISYSGYYLTNLASHVIRAIRRAHNETAERAAVFVLASFASEEEAKEEEIDLKDYMDPVVLREQLEQYMRSSEAVSVSALASSASEEEAKEEEIEMKDCMDPVVLTEQLEQSMRSSEAVSVSALASSASEEETKEEEIDLKDCMDPVVLTAELGQSMRVLLELEHEQTVLSEMPCQTQGELFPAQHQEKQLGQQVEEPQENGQNMKAEPQAELPEAQSDIKAVKSRNKEDMRSSQEEMTLHEQRGDQQKQNIKEQLQAELQETEARINAREKRLEEEMKIIRETLNPLSQALQKQVEVLTCHLAACRGFEQTTGSEEPQDRREAQELSHPEVLQLGHDRKMYKGSLTKAAAAAAASSTGAFAPQPEKRSPGSRFISSTDTAAAQQQEIKDDSLELLRCIVTTANPMTKYIELENIGSGTFGEVCRALDTATGGEVNVNSAADSAALEGFPLCCELELWVELC</sequence>
<feature type="region of interest" description="Disordered" evidence="1">
    <location>
        <begin position="284"/>
        <end position="349"/>
    </location>
</feature>
<evidence type="ECO:0000313" key="2">
    <source>
        <dbReference type="EMBL" id="RMC01285.1"/>
    </source>
</evidence>
<feature type="region of interest" description="Disordered" evidence="1">
    <location>
        <begin position="1"/>
        <end position="22"/>
    </location>
</feature>
<feature type="compositionally biased region" description="Basic and acidic residues" evidence="1">
    <location>
        <begin position="325"/>
        <end position="346"/>
    </location>
</feature>
<feature type="region of interest" description="Disordered" evidence="1">
    <location>
        <begin position="410"/>
        <end position="429"/>
    </location>
</feature>
<evidence type="ECO:0000256" key="1">
    <source>
        <dbReference type="SAM" id="MobiDB-lite"/>
    </source>
</evidence>
<feature type="compositionally biased region" description="Low complexity" evidence="1">
    <location>
        <begin position="214"/>
        <end position="227"/>
    </location>
</feature>
<dbReference type="STRING" id="333673.A0A3M0JKQ6"/>
<feature type="region of interest" description="Disordered" evidence="1">
    <location>
        <begin position="214"/>
        <end position="237"/>
    </location>
</feature>
<feature type="compositionally biased region" description="Polar residues" evidence="1">
    <location>
        <begin position="13"/>
        <end position="22"/>
    </location>
</feature>
<name>A0A3M0JKQ6_HIRRU</name>
<reference evidence="2 3" key="1">
    <citation type="submission" date="2018-07" db="EMBL/GenBank/DDBJ databases">
        <title>A high quality draft genome assembly of the barn swallow (H. rustica rustica).</title>
        <authorList>
            <person name="Formenti G."/>
            <person name="Chiara M."/>
            <person name="Poveda L."/>
            <person name="Francoijs K.-J."/>
            <person name="Bonisoli-Alquati A."/>
            <person name="Canova L."/>
            <person name="Gianfranceschi L."/>
            <person name="Horner D.S."/>
            <person name="Saino N."/>
        </authorList>
    </citation>
    <scope>NUCLEOTIDE SEQUENCE [LARGE SCALE GENOMIC DNA]</scope>
    <source>
        <strain evidence="2">Chelidonia</strain>
        <tissue evidence="2">Blood</tissue>
    </source>
</reference>
<dbReference type="AlphaFoldDB" id="A0A3M0JKQ6"/>